<feature type="transmembrane region" description="Helical" evidence="7">
    <location>
        <begin position="46"/>
        <end position="63"/>
    </location>
</feature>
<dbReference type="InterPro" id="IPR036259">
    <property type="entry name" value="MFS_trans_sf"/>
</dbReference>
<evidence type="ECO:0000256" key="1">
    <source>
        <dbReference type="ARBA" id="ARBA00004651"/>
    </source>
</evidence>
<dbReference type="KEGG" id="csq:CSCA_3428"/>
<dbReference type="PROSITE" id="PS50850">
    <property type="entry name" value="MFS"/>
    <property type="match status" value="1"/>
</dbReference>
<evidence type="ECO:0000313" key="10">
    <source>
        <dbReference type="Proteomes" id="UP000033115"/>
    </source>
</evidence>
<evidence type="ECO:0000259" key="8">
    <source>
        <dbReference type="PROSITE" id="PS50850"/>
    </source>
</evidence>
<organism evidence="9 10">
    <name type="scientific">Clostridium scatologenes</name>
    <dbReference type="NCBI Taxonomy" id="1548"/>
    <lineage>
        <taxon>Bacteria</taxon>
        <taxon>Bacillati</taxon>
        <taxon>Bacillota</taxon>
        <taxon>Clostridia</taxon>
        <taxon>Eubacteriales</taxon>
        <taxon>Clostridiaceae</taxon>
        <taxon>Clostridium</taxon>
    </lineage>
</organism>
<dbReference type="GO" id="GO:0022857">
    <property type="term" value="F:transmembrane transporter activity"/>
    <property type="evidence" value="ECO:0007669"/>
    <property type="project" value="InterPro"/>
</dbReference>
<dbReference type="GO" id="GO:0005886">
    <property type="term" value="C:plasma membrane"/>
    <property type="evidence" value="ECO:0007669"/>
    <property type="project" value="UniProtKB-SubCell"/>
</dbReference>
<dbReference type="Proteomes" id="UP000033115">
    <property type="component" value="Chromosome"/>
</dbReference>
<accession>A0A0E3MAD1</accession>
<dbReference type="STRING" id="1548.CSCA_3428"/>
<dbReference type="CDD" id="cd17472">
    <property type="entry name" value="MFS_YajR_like"/>
    <property type="match status" value="1"/>
</dbReference>
<dbReference type="InterPro" id="IPR020846">
    <property type="entry name" value="MFS_dom"/>
</dbReference>
<keyword evidence="3" id="KW-1003">Cell membrane</keyword>
<feature type="transmembrane region" description="Helical" evidence="7">
    <location>
        <begin position="308"/>
        <end position="328"/>
    </location>
</feature>
<keyword evidence="4 7" id="KW-0812">Transmembrane</keyword>
<feature type="transmembrane region" description="Helical" evidence="7">
    <location>
        <begin position="84"/>
        <end position="102"/>
    </location>
</feature>
<reference evidence="9 10" key="1">
    <citation type="journal article" date="2015" name="J. Biotechnol.">
        <title>Complete genome sequence of a malodorant-producing acetogen, Clostridium scatologenes ATCC 25775(T).</title>
        <authorList>
            <person name="Zhu Z."/>
            <person name="Guo T."/>
            <person name="Zheng H."/>
            <person name="Song T."/>
            <person name="Ouyang P."/>
            <person name="Xie J."/>
        </authorList>
    </citation>
    <scope>NUCLEOTIDE SEQUENCE [LARGE SCALE GENOMIC DNA]</scope>
    <source>
        <strain evidence="9 10">ATCC 25775</strain>
    </source>
</reference>
<feature type="domain" description="Major facilitator superfamily (MFS) profile" evidence="8">
    <location>
        <begin position="15"/>
        <end position="390"/>
    </location>
</feature>
<feature type="transmembrane region" description="Helical" evidence="7">
    <location>
        <begin position="141"/>
        <end position="162"/>
    </location>
</feature>
<evidence type="ECO:0000256" key="3">
    <source>
        <dbReference type="ARBA" id="ARBA00022475"/>
    </source>
</evidence>
<dbReference type="AlphaFoldDB" id="A0A0E3MAD1"/>
<feature type="transmembrane region" description="Helical" evidence="7">
    <location>
        <begin position="17"/>
        <end position="40"/>
    </location>
</feature>
<feature type="transmembrane region" description="Helical" evidence="7">
    <location>
        <begin position="249"/>
        <end position="268"/>
    </location>
</feature>
<dbReference type="PANTHER" id="PTHR23517:SF2">
    <property type="entry name" value="MULTIDRUG RESISTANCE PROTEIN MDTH"/>
    <property type="match status" value="1"/>
</dbReference>
<proteinExistence type="predicted"/>
<dbReference type="HOGENOM" id="CLU_001265_10_0_9"/>
<protein>
    <submittedName>
        <fullName evidence="9">Major facilitator family protein</fullName>
    </submittedName>
</protein>
<gene>
    <name evidence="9" type="ORF">CSCA_3428</name>
</gene>
<feature type="transmembrane region" description="Helical" evidence="7">
    <location>
        <begin position="210"/>
        <end position="237"/>
    </location>
</feature>
<feature type="transmembrane region" description="Helical" evidence="7">
    <location>
        <begin position="363"/>
        <end position="385"/>
    </location>
</feature>
<evidence type="ECO:0000256" key="6">
    <source>
        <dbReference type="ARBA" id="ARBA00023136"/>
    </source>
</evidence>
<keyword evidence="6 7" id="KW-0472">Membrane</keyword>
<dbReference type="EMBL" id="CP009933">
    <property type="protein sequence ID" value="AKA70553.1"/>
    <property type="molecule type" value="Genomic_DNA"/>
</dbReference>
<keyword evidence="5 7" id="KW-1133">Transmembrane helix</keyword>
<sequence length="390" mass="43185">MERHVVNEGYTNNEKRFIFGIGFIIGIRQFGMMMITPFISVYGKELIGGTATMIGIALGVYGLTQAIFQIPYGVLSDRFGRKPIILFGIAIQFSGFILAFYVKTIPMFIAARALQGSGAINSVALSWMTEKIESNKINKSMGIISTSNSIAIALSLIGGVLLQRVLTIPQIFILCSIISFSSFTYVLIVLKEGKKGVLIKSKENKFPINIVFNIRLLRLYATGFISNFMLMAAFYILPLISDKVYGKGGLWKVFIPALVIVFFTIKLVSKYCNNDKERMLQILIFSCFAISVPCLFSGSWFLVSLGTIIYFNGVMCQYVVINSVINIIADKRYRGSINGICNMTQFLGSFVGATVTGHFWELGIGHCMVMLIIVCITGIMVSSVVTTKRK</sequence>
<dbReference type="SUPFAM" id="SSF103473">
    <property type="entry name" value="MFS general substrate transporter"/>
    <property type="match status" value="1"/>
</dbReference>
<dbReference type="InterPro" id="IPR011701">
    <property type="entry name" value="MFS"/>
</dbReference>
<evidence type="ECO:0000256" key="5">
    <source>
        <dbReference type="ARBA" id="ARBA00022989"/>
    </source>
</evidence>
<dbReference type="PANTHER" id="PTHR23517">
    <property type="entry name" value="RESISTANCE PROTEIN MDTM, PUTATIVE-RELATED-RELATED"/>
    <property type="match status" value="1"/>
</dbReference>
<keyword evidence="10" id="KW-1185">Reference proteome</keyword>
<evidence type="ECO:0000313" key="9">
    <source>
        <dbReference type="EMBL" id="AKA70553.1"/>
    </source>
</evidence>
<dbReference type="Gene3D" id="1.20.1250.20">
    <property type="entry name" value="MFS general substrate transporter like domains"/>
    <property type="match status" value="1"/>
</dbReference>
<evidence type="ECO:0000256" key="2">
    <source>
        <dbReference type="ARBA" id="ARBA00022448"/>
    </source>
</evidence>
<feature type="transmembrane region" description="Helical" evidence="7">
    <location>
        <begin position="340"/>
        <end position="357"/>
    </location>
</feature>
<comment type="subcellular location">
    <subcellularLocation>
        <location evidence="1">Cell membrane</location>
        <topology evidence="1">Multi-pass membrane protein</topology>
    </subcellularLocation>
</comment>
<feature type="transmembrane region" description="Helical" evidence="7">
    <location>
        <begin position="280"/>
        <end position="302"/>
    </location>
</feature>
<evidence type="ECO:0000256" key="7">
    <source>
        <dbReference type="SAM" id="Phobius"/>
    </source>
</evidence>
<evidence type="ECO:0000256" key="4">
    <source>
        <dbReference type="ARBA" id="ARBA00022692"/>
    </source>
</evidence>
<name>A0A0E3MAD1_CLOSL</name>
<keyword evidence="2" id="KW-0813">Transport</keyword>
<dbReference type="InterPro" id="IPR050171">
    <property type="entry name" value="MFS_Transporters"/>
</dbReference>
<feature type="transmembrane region" description="Helical" evidence="7">
    <location>
        <begin position="168"/>
        <end position="190"/>
    </location>
</feature>
<dbReference type="Pfam" id="PF07690">
    <property type="entry name" value="MFS_1"/>
    <property type="match status" value="1"/>
</dbReference>
<dbReference type="RefSeq" id="WP_029160371.1">
    <property type="nucleotide sequence ID" value="NZ_CP009933.1"/>
</dbReference>